<protein>
    <recommendedName>
        <fullName evidence="9">Peptidase S1 domain-containing protein</fullName>
    </recommendedName>
</protein>
<dbReference type="PANTHER" id="PTHR24252">
    <property type="entry name" value="ACROSIN-RELATED"/>
    <property type="match status" value="1"/>
</dbReference>
<dbReference type="SUPFAM" id="SSF50494">
    <property type="entry name" value="Trypsin-like serine proteases"/>
    <property type="match status" value="1"/>
</dbReference>
<keyword evidence="2" id="KW-0645">Protease</keyword>
<dbReference type="Gene3D" id="2.40.10.10">
    <property type="entry name" value="Trypsin-like serine proteases"/>
    <property type="match status" value="1"/>
</dbReference>
<evidence type="ECO:0000256" key="8">
    <source>
        <dbReference type="SAM" id="Phobius"/>
    </source>
</evidence>
<dbReference type="InterPro" id="IPR018114">
    <property type="entry name" value="TRYPSIN_HIS"/>
</dbReference>
<proteinExistence type="inferred from homology"/>
<keyword evidence="7" id="KW-1015">Disulfide bond</keyword>
<dbReference type="PROSITE" id="PS00134">
    <property type="entry name" value="TRYPSIN_HIS"/>
    <property type="match status" value="1"/>
</dbReference>
<evidence type="ECO:0000256" key="1">
    <source>
        <dbReference type="ARBA" id="ARBA00007664"/>
    </source>
</evidence>
<evidence type="ECO:0000256" key="4">
    <source>
        <dbReference type="ARBA" id="ARBA00022801"/>
    </source>
</evidence>
<accession>A0A834MA05</accession>
<evidence type="ECO:0000259" key="9">
    <source>
        <dbReference type="PROSITE" id="PS50240"/>
    </source>
</evidence>
<dbReference type="PRINTS" id="PR00722">
    <property type="entry name" value="CHYMOTRYPSIN"/>
</dbReference>
<reference evidence="10" key="1">
    <citation type="submission" date="2020-08" db="EMBL/GenBank/DDBJ databases">
        <title>Genome sequencing and assembly of the red palm weevil Rhynchophorus ferrugineus.</title>
        <authorList>
            <person name="Dias G.B."/>
            <person name="Bergman C.M."/>
            <person name="Manee M."/>
        </authorList>
    </citation>
    <scope>NUCLEOTIDE SEQUENCE</scope>
    <source>
        <strain evidence="10">AA-2017</strain>
        <tissue evidence="10">Whole larva</tissue>
    </source>
</reference>
<feature type="transmembrane region" description="Helical" evidence="8">
    <location>
        <begin position="6"/>
        <end position="32"/>
    </location>
</feature>
<evidence type="ECO:0000256" key="2">
    <source>
        <dbReference type="ARBA" id="ARBA00022670"/>
    </source>
</evidence>
<gene>
    <name evidence="10" type="ORF">GWI33_008885</name>
</gene>
<dbReference type="GO" id="GO:0006508">
    <property type="term" value="P:proteolysis"/>
    <property type="evidence" value="ECO:0007669"/>
    <property type="project" value="UniProtKB-KW"/>
</dbReference>
<dbReference type="OrthoDB" id="531708at2759"/>
<dbReference type="InterPro" id="IPR043504">
    <property type="entry name" value="Peptidase_S1_PA_chymotrypsin"/>
</dbReference>
<evidence type="ECO:0000256" key="7">
    <source>
        <dbReference type="ARBA" id="ARBA00023157"/>
    </source>
</evidence>
<keyword evidence="8" id="KW-0472">Membrane</keyword>
<keyword evidence="8" id="KW-1133">Transmembrane helix</keyword>
<dbReference type="PROSITE" id="PS50240">
    <property type="entry name" value="TRYPSIN_DOM"/>
    <property type="match status" value="1"/>
</dbReference>
<keyword evidence="5" id="KW-0720">Serine protease</keyword>
<keyword evidence="8" id="KW-0812">Transmembrane</keyword>
<name>A0A834MA05_RHYFE</name>
<dbReference type="AlphaFoldDB" id="A0A834MA05"/>
<keyword evidence="4" id="KW-0378">Hydrolase</keyword>
<dbReference type="EMBL" id="JAACXV010003143">
    <property type="protein sequence ID" value="KAF7277271.1"/>
    <property type="molecule type" value="Genomic_DNA"/>
</dbReference>
<dbReference type="FunFam" id="2.40.10.10:FF:000077">
    <property type="entry name" value="Predicted protein"/>
    <property type="match status" value="1"/>
</dbReference>
<evidence type="ECO:0000256" key="5">
    <source>
        <dbReference type="ARBA" id="ARBA00022825"/>
    </source>
</evidence>
<comment type="similarity">
    <text evidence="1">Belongs to the peptidase S1 family.</text>
</comment>
<dbReference type="PANTHER" id="PTHR24252:SF17">
    <property type="entry name" value="SUPPRESSOR OF TUMORIGENICITY 14 PROTEIN HOMOLOG-RELATED"/>
    <property type="match status" value="1"/>
</dbReference>
<evidence type="ECO:0000313" key="11">
    <source>
        <dbReference type="Proteomes" id="UP000625711"/>
    </source>
</evidence>
<comment type="caution">
    <text evidence="10">The sequence shown here is derived from an EMBL/GenBank/DDBJ whole genome shotgun (WGS) entry which is preliminary data.</text>
</comment>
<dbReference type="Pfam" id="PF00089">
    <property type="entry name" value="Trypsin"/>
    <property type="match status" value="1"/>
</dbReference>
<dbReference type="InterPro" id="IPR009003">
    <property type="entry name" value="Peptidase_S1_PA"/>
</dbReference>
<dbReference type="InterPro" id="IPR001314">
    <property type="entry name" value="Peptidase_S1A"/>
</dbReference>
<evidence type="ECO:0000256" key="3">
    <source>
        <dbReference type="ARBA" id="ARBA00022729"/>
    </source>
</evidence>
<keyword evidence="11" id="KW-1185">Reference proteome</keyword>
<evidence type="ECO:0000313" key="10">
    <source>
        <dbReference type="EMBL" id="KAF7277271.1"/>
    </source>
</evidence>
<organism evidence="10 11">
    <name type="scientific">Rhynchophorus ferrugineus</name>
    <name type="common">Red palm weevil</name>
    <name type="synonym">Curculio ferrugineus</name>
    <dbReference type="NCBI Taxonomy" id="354439"/>
    <lineage>
        <taxon>Eukaryota</taxon>
        <taxon>Metazoa</taxon>
        <taxon>Ecdysozoa</taxon>
        <taxon>Arthropoda</taxon>
        <taxon>Hexapoda</taxon>
        <taxon>Insecta</taxon>
        <taxon>Pterygota</taxon>
        <taxon>Neoptera</taxon>
        <taxon>Endopterygota</taxon>
        <taxon>Coleoptera</taxon>
        <taxon>Polyphaga</taxon>
        <taxon>Cucujiformia</taxon>
        <taxon>Curculionidae</taxon>
        <taxon>Dryophthorinae</taxon>
        <taxon>Rhynchophorus</taxon>
    </lineage>
</organism>
<dbReference type="CDD" id="cd00190">
    <property type="entry name" value="Tryp_SPc"/>
    <property type="match status" value="1"/>
</dbReference>
<keyword evidence="3" id="KW-0732">Signal</keyword>
<keyword evidence="6" id="KW-0865">Zymogen</keyword>
<evidence type="ECO:0000256" key="6">
    <source>
        <dbReference type="ARBA" id="ARBA00023145"/>
    </source>
</evidence>
<dbReference type="InterPro" id="IPR001254">
    <property type="entry name" value="Trypsin_dom"/>
</dbReference>
<dbReference type="Proteomes" id="UP000625711">
    <property type="component" value="Unassembled WGS sequence"/>
</dbReference>
<sequence length="285" mass="31308">MAGFNLLILLNIKNIFLLLTFDPIYIAFILFIKQIALGDKAPPNDTRIVGGVTVDIENHRYQGSLQRWNRHICGVTLISTRWVLTAAHCTVVQIFDNPKVPPFHAFTVRFGSSYMQSEGFVYSVSRVIDHPSYEVFALDNDVSLLQLSRDVEISSTIEPITLIDENQALVPGSTCTITGWGAVSFGGPAAAVLQRAFVPLISQETCDEYYTAIYQYSVISKNMICAGSPYGGRDACQLDSGGPLVNNGVLVGVVSWGYQCARPQAPGVYASVLAYRQWIRETTGI</sequence>
<feature type="domain" description="Peptidase S1" evidence="9">
    <location>
        <begin position="48"/>
        <end position="284"/>
    </location>
</feature>
<dbReference type="SMART" id="SM00020">
    <property type="entry name" value="Tryp_SPc"/>
    <property type="match status" value="1"/>
</dbReference>
<dbReference type="GO" id="GO:0004252">
    <property type="term" value="F:serine-type endopeptidase activity"/>
    <property type="evidence" value="ECO:0007669"/>
    <property type="project" value="InterPro"/>
</dbReference>